<dbReference type="eggNOG" id="ENOG502RQ1B">
    <property type="taxonomic scope" value="Eukaryota"/>
</dbReference>
<accession>G8YEI6</accession>
<dbReference type="Proteomes" id="UP000005222">
    <property type="component" value="Chromosome I"/>
</dbReference>
<dbReference type="AlphaFoldDB" id="G8YEI6"/>
<proteinExistence type="predicted"/>
<dbReference type="EMBL" id="FO082051">
    <property type="protein sequence ID" value="CCE81585.1"/>
    <property type="molecule type" value="Genomic_DNA"/>
</dbReference>
<feature type="region of interest" description="Disordered" evidence="1">
    <location>
        <begin position="1"/>
        <end position="85"/>
    </location>
</feature>
<gene>
    <name evidence="2" type="primary">Piso0_002246</name>
    <name evidence="2" type="ORF">GNLVRS01_PISO0I06036g</name>
</gene>
<protein>
    <submittedName>
        <fullName evidence="2">Piso0_002246 protein</fullName>
    </submittedName>
</protein>
<feature type="region of interest" description="Disordered" evidence="1">
    <location>
        <begin position="230"/>
        <end position="292"/>
    </location>
</feature>
<feature type="region of interest" description="Disordered" evidence="1">
    <location>
        <begin position="160"/>
        <end position="184"/>
    </location>
</feature>
<feature type="compositionally biased region" description="Basic and acidic residues" evidence="1">
    <location>
        <begin position="233"/>
        <end position="251"/>
    </location>
</feature>
<dbReference type="OrthoDB" id="4078061at2759"/>
<name>G8YEI6_PICSO</name>
<dbReference type="OMA" id="KTMVHPQ"/>
<reference evidence="2 3" key="1">
    <citation type="journal article" date="2012" name="G3 (Bethesda)">
        <title>Pichia sorbitophila, an interspecies yeast hybrid reveals early steps of genome resolution following polyploidization.</title>
        <authorList>
            <person name="Leh Louis V."/>
            <person name="Despons L."/>
            <person name="Friedrich A."/>
            <person name="Martin T."/>
            <person name="Durrens P."/>
            <person name="Casaregola S."/>
            <person name="Neuveglise C."/>
            <person name="Fairhead C."/>
            <person name="Marck C."/>
            <person name="Cruz J.A."/>
            <person name="Straub M.L."/>
            <person name="Kugler V."/>
            <person name="Sacerdot C."/>
            <person name="Uzunov Z."/>
            <person name="Thierry A."/>
            <person name="Weiss S."/>
            <person name="Bleykasten C."/>
            <person name="De Montigny J."/>
            <person name="Jacques N."/>
            <person name="Jung P."/>
            <person name="Lemaire M."/>
            <person name="Mallet S."/>
            <person name="Morel G."/>
            <person name="Richard G.F."/>
            <person name="Sarkar A."/>
            <person name="Savel G."/>
            <person name="Schacherer J."/>
            <person name="Seret M.L."/>
            <person name="Talla E."/>
            <person name="Samson G."/>
            <person name="Jubin C."/>
            <person name="Poulain J."/>
            <person name="Vacherie B."/>
            <person name="Barbe V."/>
            <person name="Pelletier E."/>
            <person name="Sherman D.J."/>
            <person name="Westhof E."/>
            <person name="Weissenbach J."/>
            <person name="Baret P.V."/>
            <person name="Wincker P."/>
            <person name="Gaillardin C."/>
            <person name="Dujon B."/>
            <person name="Souciet J.L."/>
        </authorList>
    </citation>
    <scope>NUCLEOTIDE SEQUENCE [LARGE SCALE GENOMIC DNA]</scope>
    <source>
        <strain evidence="3">ATCC MYA-4447 / BCRC 22081 / CBS 7064 / NBRC 10061 / NRRL Y-12695</strain>
    </source>
</reference>
<dbReference type="HOGENOM" id="CLU_1001147_0_0_1"/>
<evidence type="ECO:0000256" key="1">
    <source>
        <dbReference type="SAM" id="MobiDB-lite"/>
    </source>
</evidence>
<feature type="compositionally biased region" description="Basic and acidic residues" evidence="1">
    <location>
        <begin position="160"/>
        <end position="177"/>
    </location>
</feature>
<feature type="compositionally biased region" description="Polar residues" evidence="1">
    <location>
        <begin position="44"/>
        <end position="83"/>
    </location>
</feature>
<sequence>MGNRTSKPARKLGKEITKNLEPSFNRSEKVNPLPSEALRKRFEQQPQQEEVSAPSKSQNQAGSSTETAKSMNDTLSQKQNQLKNEVGFVGKNNVESELPEGKDGFDPDVGSYDASFVNSLKYLGKQIHSNTENATLNPEFSALKQLQKRKELYDRGQKELEIQKDPHGPAVRDKKQDSNVQRTMVHPRTLSAILSDLKDPRTNDEGITLDYQLNKEFLRELGPRFSVASNHVPIEEDKKEDEISHQVEDPGKSMLDVEDPLERDERMDSHKLQSIKKRLGLDEEEPSNEAKK</sequence>
<keyword evidence="3" id="KW-1185">Reference proteome</keyword>
<dbReference type="InParanoid" id="G8YEI6"/>
<feature type="compositionally biased region" description="Acidic residues" evidence="1">
    <location>
        <begin position="282"/>
        <end position="292"/>
    </location>
</feature>
<evidence type="ECO:0000313" key="3">
    <source>
        <dbReference type="Proteomes" id="UP000005222"/>
    </source>
</evidence>
<evidence type="ECO:0000313" key="2">
    <source>
        <dbReference type="EMBL" id="CCE81585.1"/>
    </source>
</evidence>
<organism evidence="2 3">
    <name type="scientific">Pichia sorbitophila (strain ATCC MYA-4447 / BCRC 22081 / CBS 7064 / NBRC 10061 / NRRL Y-12695)</name>
    <name type="common">Hybrid yeast</name>
    <dbReference type="NCBI Taxonomy" id="559304"/>
    <lineage>
        <taxon>Eukaryota</taxon>
        <taxon>Fungi</taxon>
        <taxon>Dikarya</taxon>
        <taxon>Ascomycota</taxon>
        <taxon>Saccharomycotina</taxon>
        <taxon>Pichiomycetes</taxon>
        <taxon>Debaryomycetaceae</taxon>
        <taxon>Millerozyma</taxon>
    </lineage>
</organism>